<dbReference type="SUPFAM" id="SSF56042">
    <property type="entry name" value="PurM C-terminal domain-like"/>
    <property type="match status" value="1"/>
</dbReference>
<evidence type="ECO:0000313" key="18">
    <source>
        <dbReference type="EMBL" id="MBI4726455.1"/>
    </source>
</evidence>
<dbReference type="InterPro" id="IPR010918">
    <property type="entry name" value="PurM-like_C_dom"/>
</dbReference>
<dbReference type="GO" id="GO:0046084">
    <property type="term" value="P:adenine biosynthetic process"/>
    <property type="evidence" value="ECO:0007669"/>
    <property type="project" value="TreeGrafter"/>
</dbReference>
<evidence type="ECO:0000256" key="9">
    <source>
        <dbReference type="ARBA" id="ARBA00022755"/>
    </source>
</evidence>
<dbReference type="NCBIfam" id="TIGR00878">
    <property type="entry name" value="purM"/>
    <property type="match status" value="1"/>
</dbReference>
<dbReference type="Gene3D" id="3.30.1330.10">
    <property type="entry name" value="PurM-like, N-terminal domain"/>
    <property type="match status" value="1"/>
</dbReference>
<sequence length="345" mass="37661">MKENMRYKDAGVNIDAGTESVQRIKKVVRSTFTKNVLTDIGSFGALFDGSLKGYKQPVLVSSCDGVGTKLKVALMAKQHGTVGQDLVNHCVNDILVQGAKPLFFMDYAAFGRLEPKILESIVTGFAKACRENGCSLIGGETAEMPGMYAIGDYDLAGFIVGAVEKKKLITGRSIKPGDVVIGLSTNGLQTNGYSLARKILFKKCNYKVITRLPELGATVGEALLKVHPSFLKPVFPLLEKDLIKGMAHITGGGFLENIPRALPEDCNVKIKLGSWPALPIFDVLQQKGKVPRDDMYRTFNMGIGFVLIVAKRDEEQALKMLKTFKTFKPYVIGQVVKGNKKVKLV</sequence>
<evidence type="ECO:0000256" key="3">
    <source>
        <dbReference type="ARBA" id="ARBA00010280"/>
    </source>
</evidence>
<evidence type="ECO:0000256" key="4">
    <source>
        <dbReference type="ARBA" id="ARBA00013047"/>
    </source>
</evidence>
<keyword evidence="10 15" id="KW-0067">ATP-binding</keyword>
<dbReference type="GO" id="GO:0004637">
    <property type="term" value="F:phosphoribosylamine-glycine ligase activity"/>
    <property type="evidence" value="ECO:0007669"/>
    <property type="project" value="TreeGrafter"/>
</dbReference>
<dbReference type="PANTHER" id="PTHR10520:SF12">
    <property type="entry name" value="TRIFUNCTIONAL PURINE BIOSYNTHETIC PROTEIN ADENOSINE-3"/>
    <property type="match status" value="1"/>
</dbReference>
<dbReference type="HAMAP" id="MF_00741">
    <property type="entry name" value="AIRS"/>
    <property type="match status" value="1"/>
</dbReference>
<keyword evidence="7 15" id="KW-0436">Ligase</keyword>
<evidence type="ECO:0000256" key="5">
    <source>
        <dbReference type="ARBA" id="ARBA00020367"/>
    </source>
</evidence>
<dbReference type="EMBL" id="JACQXR010000053">
    <property type="protein sequence ID" value="MBI4726455.1"/>
    <property type="molecule type" value="Genomic_DNA"/>
</dbReference>
<evidence type="ECO:0000256" key="15">
    <source>
        <dbReference type="HAMAP-Rule" id="MF_00741"/>
    </source>
</evidence>
<evidence type="ECO:0000313" key="19">
    <source>
        <dbReference type="Proteomes" id="UP000736328"/>
    </source>
</evidence>
<dbReference type="SUPFAM" id="SSF55326">
    <property type="entry name" value="PurM N-terminal domain-like"/>
    <property type="match status" value="1"/>
</dbReference>
<keyword evidence="6 15" id="KW-0963">Cytoplasm</keyword>
<evidence type="ECO:0000256" key="14">
    <source>
        <dbReference type="ARBA" id="ARBA00049057"/>
    </source>
</evidence>
<evidence type="ECO:0000259" key="16">
    <source>
        <dbReference type="Pfam" id="PF00586"/>
    </source>
</evidence>
<proteinExistence type="inferred from homology"/>
<evidence type="ECO:0000256" key="10">
    <source>
        <dbReference type="ARBA" id="ARBA00022840"/>
    </source>
</evidence>
<dbReference type="InterPro" id="IPR016188">
    <property type="entry name" value="PurM-like_N"/>
</dbReference>
<keyword evidence="9 15" id="KW-0658">Purine biosynthesis</keyword>
<comment type="subcellular location">
    <subcellularLocation>
        <location evidence="1 15">Cytoplasm</location>
    </subcellularLocation>
</comment>
<evidence type="ECO:0000256" key="6">
    <source>
        <dbReference type="ARBA" id="ARBA00022490"/>
    </source>
</evidence>
<dbReference type="GO" id="GO:0005524">
    <property type="term" value="F:ATP binding"/>
    <property type="evidence" value="ECO:0007669"/>
    <property type="project" value="UniProtKB-KW"/>
</dbReference>
<dbReference type="InterPro" id="IPR036921">
    <property type="entry name" value="PurM-like_N_sf"/>
</dbReference>
<comment type="pathway">
    <text evidence="2 15">Purine metabolism; IMP biosynthesis via de novo pathway; 5-amino-1-(5-phospho-D-ribosyl)imidazole from N(2)-formyl-N(1)-(5-phospho-D-ribosyl)glycinamide: step 2/2.</text>
</comment>
<feature type="domain" description="PurM-like C-terminal" evidence="17">
    <location>
        <begin position="175"/>
        <end position="340"/>
    </location>
</feature>
<dbReference type="AlphaFoldDB" id="A0A933MK76"/>
<dbReference type="FunFam" id="3.30.1330.10:FF:000001">
    <property type="entry name" value="Phosphoribosylformylglycinamidine cyclo-ligase"/>
    <property type="match status" value="1"/>
</dbReference>
<dbReference type="GO" id="GO:0006189">
    <property type="term" value="P:'de novo' IMP biosynthetic process"/>
    <property type="evidence" value="ECO:0007669"/>
    <property type="project" value="UniProtKB-UniRule"/>
</dbReference>
<evidence type="ECO:0000256" key="11">
    <source>
        <dbReference type="ARBA" id="ARBA00031908"/>
    </source>
</evidence>
<dbReference type="GO" id="GO:0005829">
    <property type="term" value="C:cytosol"/>
    <property type="evidence" value="ECO:0007669"/>
    <property type="project" value="TreeGrafter"/>
</dbReference>
<comment type="catalytic activity">
    <reaction evidence="14 15">
        <text>2-formamido-N(1)-(5-O-phospho-beta-D-ribosyl)acetamidine + ATP = 5-amino-1-(5-phospho-beta-D-ribosyl)imidazole + ADP + phosphate + H(+)</text>
        <dbReference type="Rhea" id="RHEA:23032"/>
        <dbReference type="ChEBI" id="CHEBI:15378"/>
        <dbReference type="ChEBI" id="CHEBI:30616"/>
        <dbReference type="ChEBI" id="CHEBI:43474"/>
        <dbReference type="ChEBI" id="CHEBI:137981"/>
        <dbReference type="ChEBI" id="CHEBI:147287"/>
        <dbReference type="ChEBI" id="CHEBI:456216"/>
        <dbReference type="EC" id="6.3.3.1"/>
    </reaction>
</comment>
<dbReference type="PANTHER" id="PTHR10520">
    <property type="entry name" value="TRIFUNCTIONAL PURINE BIOSYNTHETIC PROTEIN ADENOSINE-3-RELATED"/>
    <property type="match status" value="1"/>
</dbReference>
<dbReference type="Proteomes" id="UP000736328">
    <property type="component" value="Unassembled WGS sequence"/>
</dbReference>
<protein>
    <recommendedName>
        <fullName evidence="5 15">Phosphoribosylformylglycinamidine cyclo-ligase</fullName>
        <ecNumber evidence="4 15">6.3.3.1</ecNumber>
    </recommendedName>
    <alternativeName>
        <fullName evidence="12 15">AIR synthase</fullName>
    </alternativeName>
    <alternativeName>
        <fullName evidence="13 15">AIRS</fullName>
    </alternativeName>
    <alternativeName>
        <fullName evidence="11 15">Phosphoribosyl-aminoimidazole synthetase</fullName>
    </alternativeName>
</protein>
<dbReference type="CDD" id="cd02196">
    <property type="entry name" value="PurM"/>
    <property type="match status" value="1"/>
</dbReference>
<evidence type="ECO:0000256" key="7">
    <source>
        <dbReference type="ARBA" id="ARBA00022598"/>
    </source>
</evidence>
<evidence type="ECO:0000259" key="17">
    <source>
        <dbReference type="Pfam" id="PF02769"/>
    </source>
</evidence>
<gene>
    <name evidence="15" type="primary">purM</name>
    <name evidence="18" type="ORF">HY768_04385</name>
</gene>
<evidence type="ECO:0000256" key="8">
    <source>
        <dbReference type="ARBA" id="ARBA00022741"/>
    </source>
</evidence>
<dbReference type="InterPro" id="IPR036676">
    <property type="entry name" value="PurM-like_C_sf"/>
</dbReference>
<dbReference type="FunFam" id="3.90.650.10:FF:000011">
    <property type="entry name" value="Phosphoribosylformylglycinamidine cyclo-ligase"/>
    <property type="match status" value="1"/>
</dbReference>
<evidence type="ECO:0000256" key="12">
    <source>
        <dbReference type="ARBA" id="ARBA00032931"/>
    </source>
</evidence>
<evidence type="ECO:0000256" key="1">
    <source>
        <dbReference type="ARBA" id="ARBA00004496"/>
    </source>
</evidence>
<keyword evidence="8 15" id="KW-0547">Nucleotide-binding</keyword>
<dbReference type="Pfam" id="PF00586">
    <property type="entry name" value="AIRS"/>
    <property type="match status" value="1"/>
</dbReference>
<dbReference type="EC" id="6.3.3.1" evidence="4 15"/>
<feature type="domain" description="PurM-like N-terminal" evidence="16">
    <location>
        <begin position="58"/>
        <end position="163"/>
    </location>
</feature>
<comment type="similarity">
    <text evidence="3 15">Belongs to the AIR synthase family.</text>
</comment>
<accession>A0A933MK76</accession>
<organism evidence="18 19">
    <name type="scientific">candidate division TA06 bacterium</name>
    <dbReference type="NCBI Taxonomy" id="2250710"/>
    <lineage>
        <taxon>Bacteria</taxon>
        <taxon>Bacteria division TA06</taxon>
    </lineage>
</organism>
<name>A0A933MK76_UNCT6</name>
<dbReference type="InterPro" id="IPR004733">
    <property type="entry name" value="PurM_cligase"/>
</dbReference>
<dbReference type="GO" id="GO:0004641">
    <property type="term" value="F:phosphoribosylformylglycinamidine cyclo-ligase activity"/>
    <property type="evidence" value="ECO:0007669"/>
    <property type="project" value="UniProtKB-UniRule"/>
</dbReference>
<evidence type="ECO:0000256" key="13">
    <source>
        <dbReference type="ARBA" id="ARBA00033093"/>
    </source>
</evidence>
<comment type="caution">
    <text evidence="18">The sequence shown here is derived from an EMBL/GenBank/DDBJ whole genome shotgun (WGS) entry which is preliminary data.</text>
</comment>
<dbReference type="Gene3D" id="3.90.650.10">
    <property type="entry name" value="PurM-like C-terminal domain"/>
    <property type="match status" value="1"/>
</dbReference>
<dbReference type="Pfam" id="PF02769">
    <property type="entry name" value="AIRS_C"/>
    <property type="match status" value="1"/>
</dbReference>
<evidence type="ECO:0000256" key="2">
    <source>
        <dbReference type="ARBA" id="ARBA00004686"/>
    </source>
</evidence>
<reference evidence="18" key="1">
    <citation type="submission" date="2020-07" db="EMBL/GenBank/DDBJ databases">
        <title>Huge and variable diversity of episymbiotic CPR bacteria and DPANN archaea in groundwater ecosystems.</title>
        <authorList>
            <person name="He C.Y."/>
            <person name="Keren R."/>
            <person name="Whittaker M."/>
            <person name="Farag I.F."/>
            <person name="Doudna J."/>
            <person name="Cate J.H.D."/>
            <person name="Banfield J.F."/>
        </authorList>
    </citation>
    <scope>NUCLEOTIDE SEQUENCE</scope>
    <source>
        <strain evidence="18">NC_groundwater_1520_Pr4_B-0.1um_53_5</strain>
    </source>
</reference>